<name>A0ACA9KE61_9GLOM</name>
<evidence type="ECO:0000313" key="2">
    <source>
        <dbReference type="Proteomes" id="UP000789860"/>
    </source>
</evidence>
<keyword evidence="2" id="KW-1185">Reference proteome</keyword>
<reference evidence="1" key="1">
    <citation type="submission" date="2021-06" db="EMBL/GenBank/DDBJ databases">
        <authorList>
            <person name="Kallberg Y."/>
            <person name="Tangrot J."/>
            <person name="Rosling A."/>
        </authorList>
    </citation>
    <scope>NUCLEOTIDE SEQUENCE</scope>
    <source>
        <strain evidence="1">AU212A</strain>
    </source>
</reference>
<accession>A0ACA9KE61</accession>
<sequence length="135" mass="16127">MPRELSEDLRWRVVYLDAKGYNKKAISTIFYISEASIYQILSIFRKWGCVKNPFKGQPGCKKKFTRQELKMLKRLVNEKVDWYLDELLIEMEMRTNKRLSISSLWRSLKYCGISRKKGGYNQNESWVCRKDKVNS</sequence>
<comment type="caution">
    <text evidence="1">The sequence shown here is derived from an EMBL/GenBank/DDBJ whole genome shotgun (WGS) entry which is preliminary data.</text>
</comment>
<dbReference type="EMBL" id="CAJVPM010001511">
    <property type="protein sequence ID" value="CAG8468269.1"/>
    <property type="molecule type" value="Genomic_DNA"/>
</dbReference>
<gene>
    <name evidence="1" type="ORF">SCALOS_LOCUS1915</name>
</gene>
<dbReference type="Proteomes" id="UP000789860">
    <property type="component" value="Unassembled WGS sequence"/>
</dbReference>
<proteinExistence type="predicted"/>
<organism evidence="1 2">
    <name type="scientific">Scutellospora calospora</name>
    <dbReference type="NCBI Taxonomy" id="85575"/>
    <lineage>
        <taxon>Eukaryota</taxon>
        <taxon>Fungi</taxon>
        <taxon>Fungi incertae sedis</taxon>
        <taxon>Mucoromycota</taxon>
        <taxon>Glomeromycotina</taxon>
        <taxon>Glomeromycetes</taxon>
        <taxon>Diversisporales</taxon>
        <taxon>Gigasporaceae</taxon>
        <taxon>Scutellospora</taxon>
    </lineage>
</organism>
<evidence type="ECO:0000313" key="1">
    <source>
        <dbReference type="EMBL" id="CAG8468269.1"/>
    </source>
</evidence>
<protein>
    <submittedName>
        <fullName evidence="1">10129_t:CDS:1</fullName>
    </submittedName>
</protein>